<evidence type="ECO:0000256" key="1">
    <source>
        <dbReference type="SAM" id="MobiDB-lite"/>
    </source>
</evidence>
<dbReference type="AlphaFoldDB" id="A0A286UW42"/>
<dbReference type="InParanoid" id="A0A286UW42"/>
<dbReference type="OrthoDB" id="3366352at2759"/>
<protein>
    <submittedName>
        <fullName evidence="2">Uncharacterized protein</fullName>
    </submittedName>
</protein>
<organism evidence="2 3">
    <name type="scientific">Pyrrhoderma noxium</name>
    <dbReference type="NCBI Taxonomy" id="2282107"/>
    <lineage>
        <taxon>Eukaryota</taxon>
        <taxon>Fungi</taxon>
        <taxon>Dikarya</taxon>
        <taxon>Basidiomycota</taxon>
        <taxon>Agaricomycotina</taxon>
        <taxon>Agaricomycetes</taxon>
        <taxon>Hymenochaetales</taxon>
        <taxon>Hymenochaetaceae</taxon>
        <taxon>Pyrrhoderma</taxon>
    </lineage>
</organism>
<reference evidence="2 3" key="1">
    <citation type="journal article" date="2017" name="Mol. Ecol.">
        <title>Comparative and population genomic landscape of Phellinus noxius: A hypervariable fungus causing root rot in trees.</title>
        <authorList>
            <person name="Chung C.L."/>
            <person name="Lee T.J."/>
            <person name="Akiba M."/>
            <person name="Lee H.H."/>
            <person name="Kuo T.H."/>
            <person name="Liu D."/>
            <person name="Ke H.M."/>
            <person name="Yokoi T."/>
            <person name="Roa M.B."/>
            <person name="Lu M.J."/>
            <person name="Chang Y.Y."/>
            <person name="Ann P.J."/>
            <person name="Tsai J.N."/>
            <person name="Chen C.Y."/>
            <person name="Tzean S.S."/>
            <person name="Ota Y."/>
            <person name="Hattori T."/>
            <person name="Sahashi N."/>
            <person name="Liou R.F."/>
            <person name="Kikuchi T."/>
            <person name="Tsai I.J."/>
        </authorList>
    </citation>
    <scope>NUCLEOTIDE SEQUENCE [LARGE SCALE GENOMIC DNA]</scope>
    <source>
        <strain evidence="2 3">FFPRI411160</strain>
    </source>
</reference>
<gene>
    <name evidence="2" type="ORF">PNOK_0088700</name>
</gene>
<keyword evidence="3" id="KW-1185">Reference proteome</keyword>
<feature type="region of interest" description="Disordered" evidence="1">
    <location>
        <begin position="271"/>
        <end position="317"/>
    </location>
</feature>
<name>A0A286UW42_9AGAM</name>
<feature type="region of interest" description="Disordered" evidence="1">
    <location>
        <begin position="323"/>
        <end position="342"/>
    </location>
</feature>
<comment type="caution">
    <text evidence="2">The sequence shown here is derived from an EMBL/GenBank/DDBJ whole genome shotgun (WGS) entry which is preliminary data.</text>
</comment>
<evidence type="ECO:0000313" key="3">
    <source>
        <dbReference type="Proteomes" id="UP000217199"/>
    </source>
</evidence>
<accession>A0A286UW42</accession>
<feature type="compositionally biased region" description="Low complexity" evidence="1">
    <location>
        <begin position="136"/>
        <end position="154"/>
    </location>
</feature>
<feature type="compositionally biased region" description="Polar residues" evidence="1">
    <location>
        <begin position="69"/>
        <end position="95"/>
    </location>
</feature>
<feature type="region of interest" description="Disordered" evidence="1">
    <location>
        <begin position="1"/>
        <end position="23"/>
    </location>
</feature>
<evidence type="ECO:0000313" key="2">
    <source>
        <dbReference type="EMBL" id="PAV23819.1"/>
    </source>
</evidence>
<dbReference type="EMBL" id="NBII01000001">
    <property type="protein sequence ID" value="PAV23819.1"/>
    <property type="molecule type" value="Genomic_DNA"/>
</dbReference>
<feature type="compositionally biased region" description="Acidic residues" evidence="1">
    <location>
        <begin position="275"/>
        <end position="298"/>
    </location>
</feature>
<proteinExistence type="predicted"/>
<dbReference type="Proteomes" id="UP000217199">
    <property type="component" value="Unassembled WGS sequence"/>
</dbReference>
<feature type="compositionally biased region" description="Basic and acidic residues" evidence="1">
    <location>
        <begin position="395"/>
        <end position="406"/>
    </location>
</feature>
<feature type="region of interest" description="Disordered" evidence="1">
    <location>
        <begin position="395"/>
        <end position="429"/>
    </location>
</feature>
<sequence length="490" mass="53269">MRQSPQPSSAQVGTGEPSSMSIVRPFPPPALENVPLLYILDQLHNLATHYWDKPATADCTIIVPITPPRTVSGSGRNQSENIYTHSNNSNLSANVNGAGPSQPARPTRMTSKLHLDYLLAQSTLFRDLFSSSSPSASSSSSTVSSSNSQSHLASLPPSRQPTFLPGTTPSHPIVLLPLPDPSSWPHLAHALYFGHCTALSQALDEGSIRWAGCVRNAEYLGLIDSSSSPAAIRDGNAKGAGNVGRGGVKQFLGEWAARRLVADPRGCAPPVVYEAEGEGDAWSDIDDSESDSDSDSEFSDERGDYEYGNGDDVMREDWDNYNEDAENRSDRSDRSDTDGSLETLVDDDYTSLYATSARFGKRKDMEMDVDDVDDADDVEVGRLDNGVREEIERMATEQEVRGDTQRGRSRTRVRPRAPSPSPPGRGRTLSPDILLLPSITCLDGCLLLINQLGLYPLLADKLCCFFGTVTEFYTETGGTFFSFLPIVPNR</sequence>
<feature type="compositionally biased region" description="Polar residues" evidence="1">
    <location>
        <begin position="1"/>
        <end position="21"/>
    </location>
</feature>
<feature type="region of interest" description="Disordered" evidence="1">
    <location>
        <begin position="68"/>
        <end position="108"/>
    </location>
</feature>
<feature type="region of interest" description="Disordered" evidence="1">
    <location>
        <begin position="136"/>
        <end position="166"/>
    </location>
</feature>
<feature type="compositionally biased region" description="Basic and acidic residues" evidence="1">
    <location>
        <begin position="325"/>
        <end position="337"/>
    </location>
</feature>